<evidence type="ECO:0000313" key="2">
    <source>
        <dbReference type="Proteomes" id="UP001201812"/>
    </source>
</evidence>
<name>A0AAD4NFP1_9BILA</name>
<reference evidence="1" key="1">
    <citation type="submission" date="2022-01" db="EMBL/GenBank/DDBJ databases">
        <title>Genome Sequence Resource for Two Populations of Ditylenchus destructor, the Migratory Endoparasitic Phytonematode.</title>
        <authorList>
            <person name="Zhang H."/>
            <person name="Lin R."/>
            <person name="Xie B."/>
        </authorList>
    </citation>
    <scope>NUCLEOTIDE SEQUENCE</scope>
    <source>
        <strain evidence="1">BazhouSP</strain>
    </source>
</reference>
<dbReference type="EMBL" id="JAKKPZ010000003">
    <property type="protein sequence ID" value="KAI1723662.1"/>
    <property type="molecule type" value="Genomic_DNA"/>
</dbReference>
<sequence length="112" mass="12716">MEGKTAKLAQKVRGHKRSTLELRNIQTAGSFCILYGLYNSLCFQPSLLSRTRSLHTCFSVTSSEEELEGNRPLTRRSSLKRHTICGDTGEENIFDEIIQAKTAYVKRVMFTI</sequence>
<organism evidence="1 2">
    <name type="scientific">Ditylenchus destructor</name>
    <dbReference type="NCBI Taxonomy" id="166010"/>
    <lineage>
        <taxon>Eukaryota</taxon>
        <taxon>Metazoa</taxon>
        <taxon>Ecdysozoa</taxon>
        <taxon>Nematoda</taxon>
        <taxon>Chromadorea</taxon>
        <taxon>Rhabditida</taxon>
        <taxon>Tylenchina</taxon>
        <taxon>Tylenchomorpha</taxon>
        <taxon>Sphaerularioidea</taxon>
        <taxon>Anguinidae</taxon>
        <taxon>Anguininae</taxon>
        <taxon>Ditylenchus</taxon>
    </lineage>
</organism>
<proteinExistence type="predicted"/>
<gene>
    <name evidence="1" type="ORF">DdX_03832</name>
</gene>
<dbReference type="AlphaFoldDB" id="A0AAD4NFP1"/>
<comment type="caution">
    <text evidence="1">The sequence shown here is derived from an EMBL/GenBank/DDBJ whole genome shotgun (WGS) entry which is preliminary data.</text>
</comment>
<keyword evidence="2" id="KW-1185">Reference proteome</keyword>
<evidence type="ECO:0000313" key="1">
    <source>
        <dbReference type="EMBL" id="KAI1723662.1"/>
    </source>
</evidence>
<protein>
    <submittedName>
        <fullName evidence="1">Uncharacterized protein</fullName>
    </submittedName>
</protein>
<dbReference type="Proteomes" id="UP001201812">
    <property type="component" value="Unassembled WGS sequence"/>
</dbReference>
<accession>A0AAD4NFP1</accession>